<sequence length="122" mass="14123">MSSDQWGWLRDFLRKIGDKVFVGAIVKDMIEKLTVATNEGRHLWHQVAPGMYRTYYPDEKYYLEVFPNEEAKLFVTDGILESLITRGNSVLEDLVGAVLKSAKDRDIDREFREVVLSRLANK</sequence>
<comment type="caution">
    <text evidence="1">The sequence shown here is derived from an EMBL/GenBank/DDBJ whole genome shotgun (WGS) entry which is preliminary data.</text>
</comment>
<reference evidence="1 2" key="1">
    <citation type="journal article" date="2016" name="Nat. Commun.">
        <title>Thousands of microbial genomes shed light on interconnected biogeochemical processes in an aquifer system.</title>
        <authorList>
            <person name="Anantharaman K."/>
            <person name="Brown C.T."/>
            <person name="Hug L.A."/>
            <person name="Sharon I."/>
            <person name="Castelle C.J."/>
            <person name="Probst A.J."/>
            <person name="Thomas B.C."/>
            <person name="Singh A."/>
            <person name="Wilkins M.J."/>
            <person name="Karaoz U."/>
            <person name="Brodie E.L."/>
            <person name="Williams K.H."/>
            <person name="Hubbard S.S."/>
            <person name="Banfield J.F."/>
        </authorList>
    </citation>
    <scope>NUCLEOTIDE SEQUENCE [LARGE SCALE GENOMIC DNA]</scope>
</reference>
<evidence type="ECO:0000313" key="1">
    <source>
        <dbReference type="EMBL" id="OGN24901.1"/>
    </source>
</evidence>
<accession>A0A1F8GHX1</accession>
<organism evidence="1 2">
    <name type="scientific">Candidatus Yanofskybacteria bacterium RIFCSPLOWO2_01_FULL_43_22</name>
    <dbReference type="NCBI Taxonomy" id="1802695"/>
    <lineage>
        <taxon>Bacteria</taxon>
        <taxon>Candidatus Yanofskyibacteriota</taxon>
    </lineage>
</organism>
<dbReference type="Proteomes" id="UP000178911">
    <property type="component" value="Unassembled WGS sequence"/>
</dbReference>
<dbReference type="EMBL" id="MGKJ01000008">
    <property type="protein sequence ID" value="OGN24901.1"/>
    <property type="molecule type" value="Genomic_DNA"/>
</dbReference>
<name>A0A1F8GHX1_9BACT</name>
<dbReference type="AlphaFoldDB" id="A0A1F8GHX1"/>
<evidence type="ECO:0000313" key="2">
    <source>
        <dbReference type="Proteomes" id="UP000178911"/>
    </source>
</evidence>
<proteinExistence type="predicted"/>
<gene>
    <name evidence="1" type="ORF">A3A13_03050</name>
</gene>
<protein>
    <submittedName>
        <fullName evidence="1">Uncharacterized protein</fullName>
    </submittedName>
</protein>